<dbReference type="SMART" id="SM00934">
    <property type="entry name" value="OMPdecase"/>
    <property type="match status" value="1"/>
</dbReference>
<keyword evidence="3 7" id="KW-0210">Decarboxylase</keyword>
<organism evidence="9 10">
    <name type="scientific">Flavobacterium xueshanense</name>
    <dbReference type="NCBI Taxonomy" id="935223"/>
    <lineage>
        <taxon>Bacteria</taxon>
        <taxon>Pseudomonadati</taxon>
        <taxon>Bacteroidota</taxon>
        <taxon>Flavobacteriia</taxon>
        <taxon>Flavobacteriales</taxon>
        <taxon>Flavobacteriaceae</taxon>
        <taxon>Flavobacterium</taxon>
    </lineage>
</organism>
<accession>A0A1I2DFR5</accession>
<evidence type="ECO:0000256" key="1">
    <source>
        <dbReference type="ARBA" id="ARBA00004861"/>
    </source>
</evidence>
<evidence type="ECO:0000256" key="2">
    <source>
        <dbReference type="ARBA" id="ARBA00008847"/>
    </source>
</evidence>
<dbReference type="PANTHER" id="PTHR43375:SF1">
    <property type="entry name" value="OROTIDINE 5'-PHOSPHATE DECARBOXYLASE"/>
    <property type="match status" value="1"/>
</dbReference>
<dbReference type="Gene3D" id="3.20.20.70">
    <property type="entry name" value="Aldolase class I"/>
    <property type="match status" value="1"/>
</dbReference>
<evidence type="ECO:0000256" key="4">
    <source>
        <dbReference type="ARBA" id="ARBA00022975"/>
    </source>
</evidence>
<evidence type="ECO:0000259" key="8">
    <source>
        <dbReference type="SMART" id="SM00934"/>
    </source>
</evidence>
<reference evidence="10" key="1">
    <citation type="submission" date="2016-10" db="EMBL/GenBank/DDBJ databases">
        <authorList>
            <person name="Varghese N."/>
            <person name="Submissions S."/>
        </authorList>
    </citation>
    <scope>NUCLEOTIDE SEQUENCE [LARGE SCALE GENOMIC DNA]</scope>
    <source>
        <strain evidence="10">CGMCC 1.9227</strain>
    </source>
</reference>
<protein>
    <recommendedName>
        <fullName evidence="7">Orotidine 5'-phosphate decarboxylase</fullName>
        <ecNumber evidence="7">4.1.1.23</ecNumber>
    </recommendedName>
    <alternativeName>
        <fullName evidence="7">OMP decarboxylase</fullName>
        <shortName evidence="7">OMPDCase</shortName>
        <shortName evidence="7">OMPdecase</shortName>
    </alternativeName>
</protein>
<evidence type="ECO:0000313" key="10">
    <source>
        <dbReference type="Proteomes" id="UP000198596"/>
    </source>
</evidence>
<comment type="similarity">
    <text evidence="2 7">Belongs to the OMP decarboxylase family. Type 2 subfamily.</text>
</comment>
<dbReference type="InterPro" id="IPR001754">
    <property type="entry name" value="OMPdeCOase_dom"/>
</dbReference>
<evidence type="ECO:0000256" key="6">
    <source>
        <dbReference type="ARBA" id="ARBA00049157"/>
    </source>
</evidence>
<proteinExistence type="inferred from homology"/>
<keyword evidence="4 7" id="KW-0665">Pyrimidine biosynthesis</keyword>
<gene>
    <name evidence="7" type="primary">pyrF</name>
    <name evidence="9" type="ORF">SAMN04488131_10456</name>
</gene>
<evidence type="ECO:0000256" key="7">
    <source>
        <dbReference type="HAMAP-Rule" id="MF_01215"/>
    </source>
</evidence>
<dbReference type="HAMAP" id="MF_01215">
    <property type="entry name" value="OMPdecase_type2"/>
    <property type="match status" value="1"/>
</dbReference>
<dbReference type="EC" id="4.1.1.23" evidence="7"/>
<feature type="domain" description="Orotidine 5'-phosphate decarboxylase" evidence="8">
    <location>
        <begin position="27"/>
        <end position="271"/>
    </location>
</feature>
<dbReference type="STRING" id="935223.SAMN04488131_10456"/>
<keyword evidence="5 7" id="KW-0456">Lyase</keyword>
<feature type="active site" description="Proton donor" evidence="7">
    <location>
        <position position="107"/>
    </location>
</feature>
<keyword evidence="10" id="KW-1185">Reference proteome</keyword>
<dbReference type="SUPFAM" id="SSF51366">
    <property type="entry name" value="Ribulose-phoshate binding barrel"/>
    <property type="match status" value="1"/>
</dbReference>
<dbReference type="AlphaFoldDB" id="A0A1I2DFR5"/>
<dbReference type="InterPro" id="IPR011995">
    <property type="entry name" value="OMPdecase_type-2"/>
</dbReference>
<dbReference type="PANTHER" id="PTHR43375">
    <property type="entry name" value="OROTIDINE 5'-PHOSPHATE DECARBOXYLASE"/>
    <property type="match status" value="1"/>
</dbReference>
<name>A0A1I2DFR5_9FLAO</name>
<dbReference type="GO" id="GO:0006207">
    <property type="term" value="P:'de novo' pyrimidine nucleobase biosynthetic process"/>
    <property type="evidence" value="ECO:0007669"/>
    <property type="project" value="InterPro"/>
</dbReference>
<comment type="catalytic activity">
    <reaction evidence="6 7">
        <text>orotidine 5'-phosphate + H(+) = UMP + CO2</text>
        <dbReference type="Rhea" id="RHEA:11596"/>
        <dbReference type="ChEBI" id="CHEBI:15378"/>
        <dbReference type="ChEBI" id="CHEBI:16526"/>
        <dbReference type="ChEBI" id="CHEBI:57538"/>
        <dbReference type="ChEBI" id="CHEBI:57865"/>
        <dbReference type="EC" id="4.1.1.23"/>
    </reaction>
</comment>
<dbReference type="InterPro" id="IPR011060">
    <property type="entry name" value="RibuloseP-bd_barrel"/>
</dbReference>
<evidence type="ECO:0000313" key="9">
    <source>
        <dbReference type="EMBL" id="SFE79347.1"/>
    </source>
</evidence>
<dbReference type="UniPathway" id="UPA00070">
    <property type="reaction ID" value="UER00120"/>
</dbReference>
<dbReference type="FunFam" id="3.20.20.70:FF:000157">
    <property type="entry name" value="Orotidine 5'-phosphate decarboxylase"/>
    <property type="match status" value="1"/>
</dbReference>
<dbReference type="Pfam" id="PF00215">
    <property type="entry name" value="OMPdecase"/>
    <property type="match status" value="1"/>
</dbReference>
<dbReference type="NCBIfam" id="TIGR02127">
    <property type="entry name" value="pyrF_sub2"/>
    <property type="match status" value="1"/>
</dbReference>
<sequence>MFVILPHNYIKMTTQQLTQQIQQKKSFLCIGLDVDLNKIPKHLLDLEDPIFEFNRAIIDATHDLTVSYKPNTAFYEAYGIKGWMSLQKTIEYINSTYPDIFTIADAKRGDIGNTSSMYAKAFFEDLNFDSVTVAPYMGKDSVEPFLDFENKHTIMLALTSNEGAFDFQTLNVSDPSGSGGKELYKQVLETSKTWKNSENLMYVVGATKAEYFTEIRKIVPNSFLLVPGVGAQGGSLSEVCKYGMNQNIGLLINSSRAIIYASNGTDFAEKARIEVLKMQQEMAAILNTVQ</sequence>
<evidence type="ECO:0000256" key="5">
    <source>
        <dbReference type="ARBA" id="ARBA00023239"/>
    </source>
</evidence>
<dbReference type="CDD" id="cd04725">
    <property type="entry name" value="OMP_decarboxylase_like"/>
    <property type="match status" value="1"/>
</dbReference>
<evidence type="ECO:0000256" key="3">
    <source>
        <dbReference type="ARBA" id="ARBA00022793"/>
    </source>
</evidence>
<dbReference type="InterPro" id="IPR013785">
    <property type="entry name" value="Aldolase_TIM"/>
</dbReference>
<dbReference type="GO" id="GO:0004590">
    <property type="term" value="F:orotidine-5'-phosphate decarboxylase activity"/>
    <property type="evidence" value="ECO:0007669"/>
    <property type="project" value="UniProtKB-UniRule"/>
</dbReference>
<dbReference type="Proteomes" id="UP000198596">
    <property type="component" value="Unassembled WGS sequence"/>
</dbReference>
<dbReference type="EMBL" id="FONQ01000004">
    <property type="protein sequence ID" value="SFE79347.1"/>
    <property type="molecule type" value="Genomic_DNA"/>
</dbReference>
<comment type="pathway">
    <text evidence="1 7">Pyrimidine metabolism; UMP biosynthesis via de novo pathway; UMP from orotate: step 2/2.</text>
</comment>
<dbReference type="GO" id="GO:0044205">
    <property type="term" value="P:'de novo' UMP biosynthetic process"/>
    <property type="evidence" value="ECO:0007669"/>
    <property type="project" value="UniProtKB-UniRule"/>
</dbReference>